<feature type="region of interest" description="Disordered" evidence="2">
    <location>
        <begin position="803"/>
        <end position="823"/>
    </location>
</feature>
<evidence type="ECO:0000256" key="2">
    <source>
        <dbReference type="SAM" id="MobiDB-lite"/>
    </source>
</evidence>
<feature type="compositionally biased region" description="Basic and acidic residues" evidence="2">
    <location>
        <begin position="53"/>
        <end position="81"/>
    </location>
</feature>
<feature type="compositionally biased region" description="Acidic residues" evidence="2">
    <location>
        <begin position="36"/>
        <end position="52"/>
    </location>
</feature>
<gene>
    <name evidence="3" type="primary">ZDBF2</name>
    <name evidence="3" type="ORF">P7K49_013747</name>
</gene>
<dbReference type="InterPro" id="IPR038890">
    <property type="entry name" value="ZDBF2"/>
</dbReference>
<accession>A0ABQ9VH70</accession>
<sequence>MLECVYEFPPFLFSSTQNETHVNTGSSSEVVHSNDDFSEEEDENEVEDEDATEERPSEASEPIEELHCRPHKSQEGTKEVSVRPSVIQKLEKGQQQPLEFVHKIGASMKKCNPVDTAQATNNGSNLVRPPVICNAPASCLPENSNGRPVTTNSTGFPPAVHLDSASNCDPNKVDNYLEQPDRASRNPVPSSHLENYSVSRQKPKESKRKSLRVNSDKLVLRKDVKSQGRTLSAGLKFYERVGTKGSLKVKSPSKLAVKLSKTDMFSNKGIFEHTIPKHREKFFSNMDRTQEEKHLVFNKKDFLDQKCSVSSAMKFACSSLQSASDQPREAAQDLNLWKEERIDQEDNDESRESEMSFDCSSSFYSLTDQSKMNAKEINLSKKVCAAVPYKNNESYISEVSSDCDNDLQSATNQSQISLQNTIRISLVDQSYESSSSETNFDCDASPQSTSDDYPQQSVKEVNLPKEAHMGLVDKNYGSSSSELSADSVFPLQSVVDQPSVAVIERKLRKKSHTGLVDNYGSSCSEASFDCDVSLDHPQLTVKGRNLKGRQVHLKHKKRKTSSAKAHFHCDVSLGTVADESQRAVVKMNLLKEKNADLMDMNYESQGPEMGFHADAQQVADQSQVAVTEIDLQKVDVDLENKSVQSSSTSLSSDSLASFYHSAHDEPQGALDEVNLKELNIDMEVKSYDCSSSELTFDSDPPLLSVTEQSQLDAEGKERHLDLEDESCESDSSEITFDSDIPLYSVVDQPEVAVYEEETVDLESNESCVSEITFDSDIPLHSGNDHPEVAVKEVIQKEEYIHLERKNDEPSGSEINSDSYAPLHSVTNSPEVAVKKLYPQKEEQVYLENKENEPTNSEVSLDYSIMFHSVTGHSEDPIKEINLHKKEHMYLENKSVFETGLDSVISLQSAMHKPEVIVKETWLQREKYTEFQDRSAEFSGSKTSLDSGVPHYSVTEPHLAVNKTNRKKRCVLENKNDKCSGSEIILDSNIPPQSMTDQPQLAFLREEYVNLKDRNSKSSDSKITFNSEQLQEAVKKIDQWKEEVIGLKNKINQPNTSKLIHDSDVSVQSVADQPQVAIKHVNLGNENHMYLEVKNSQYSCSEMNVDSGFLVQSIASRPQITILEQEQIELEDKHNQCCSSEVSFDSDDPLQSVADRLRETVKEISLWKDEDVDMEDRRDEAKGFEIMYDSDVLQSVAGQPEEVVKEVGLWKEHADLENKIVKPTDSKINFDSHEPLQSMTSNIQGVNQELNLLAEKHVCLDEKSYAPSDSEIIYVSNIPLQSVIKQPHVLEGEHANLEDKSSDSCSPEESSDFSDSFQAVADGLQKSVKETNLWKEDHIYLEDKSYKLGDFDVSCTSHIPVQFVTDQSSVSVEEINLQKKDHNLEKKNCKTCGSEIKCDSFVHLQSEVDQPQVTYKEADLQKEEHVMEEKTDEPIDSEMMYDSDVPFQIVVNQFQGSDKETHLPKVVLVNVMPSDGDYEVISDDTPLQLVTDPPQLTVRDINCINTECMDIEDKSCESFGSEVRCSCKASSPSMTSQCKETFKIINRKKDYIILGEPSCQSCGSEMNFNVDASNQSMTYELQEPDQKMMKYIDSEDNNCGYNGSKGKFNLEDTSHQKTHRMQKAHKEANLRKDPRNASLKGKSCQSSTSAVDFGASSKSALHRRADKKKLSKLKHGDLESVSRELVDFEMNFQCAPPLPSDTHQPQETVRKRHPCKKVSFDLKEKNCDSQPSSVPKVDSVMNLKKSKDIIEDNPDEPVLEALPHVPPSFVGKTWSQIMKEDDIKINALVKEFREGRFHCYFDDDCETTKVFPKKKRVTWADLKGKEDTAPIRALSESDDTVRGSSDIDDLSVAFDQPCHHHPPAENPSTQKWPVASECRTVNISHSTHTSCKNYPVLKRKIIRQEEDPPKSKCSRLQDDRKTKKNVKIGTKVEFPASCTKVLKPMQPKALVCVLSSLNIKLKEGEGPQFPKMRHHSWDNDIQFICKYKRNIFDYFEPLIKHIVVNPPLNVVVPEFERHNWDKIHFNRSNLNSSTGDNDADGQSSASVPLMAAPARYGFNSQQRTSDSSLFLEESKVLQVREVPKKSSFQLTFLNHDAVKNHLNYPESVRNKFLESKSKKKIHEKKVTGSGSKLGFPKKVSKLVIPWKKTRKASEKQSPSLWTKPSEVIRKYMSKYSAFLYHRCQCRYAFFGMYPKKKTVVSRLKKAKRTANVLSHSSVPPAGAEELSSAFANPPPKLPVYSSRRACSSRPARSSQPVRFSSRIAKREEEKRSEKCQSQKKISSGPVRAYNLRSSSSQPCERMMTRLANKLRGDSAFPELQTSVRRGTSPVYSAPRAASPRCRQNRCSGHKSRTGDPCCSSKPRSQGEPVLFTLLQELLCRGAGKTAVPATRVALATRGAPPLGIFCSVSDQNLSESVASSRSLCFHWELQS</sequence>
<feature type="compositionally biased region" description="Polar residues" evidence="2">
    <location>
        <begin position="812"/>
        <end position="823"/>
    </location>
</feature>
<feature type="region of interest" description="Disordered" evidence="2">
    <location>
        <begin position="1620"/>
        <end position="1668"/>
    </location>
</feature>
<dbReference type="EMBL" id="JASSZA010000006">
    <property type="protein sequence ID" value="KAK2108582.1"/>
    <property type="molecule type" value="Genomic_DNA"/>
</dbReference>
<feature type="compositionally biased region" description="Basic residues" evidence="2">
    <location>
        <begin position="1659"/>
        <end position="1668"/>
    </location>
</feature>
<feature type="region of interest" description="Disordered" evidence="2">
    <location>
        <begin position="141"/>
        <end position="213"/>
    </location>
</feature>
<evidence type="ECO:0000313" key="4">
    <source>
        <dbReference type="Proteomes" id="UP001266305"/>
    </source>
</evidence>
<feature type="region of interest" description="Disordered" evidence="2">
    <location>
        <begin position="15"/>
        <end position="84"/>
    </location>
</feature>
<feature type="region of interest" description="Disordered" evidence="2">
    <location>
        <begin position="326"/>
        <end position="355"/>
    </location>
</feature>
<feature type="compositionally biased region" description="Polar residues" evidence="2">
    <location>
        <begin position="15"/>
        <end position="31"/>
    </location>
</feature>
<feature type="coiled-coil region" evidence="1">
    <location>
        <begin position="1022"/>
        <end position="1049"/>
    </location>
</feature>
<proteinExistence type="predicted"/>
<feature type="compositionally biased region" description="Basic and acidic residues" evidence="2">
    <location>
        <begin position="2263"/>
        <end position="2275"/>
    </location>
</feature>
<feature type="compositionally biased region" description="Basic and acidic residues" evidence="2">
    <location>
        <begin position="1623"/>
        <end position="1634"/>
    </location>
</feature>
<feature type="region of interest" description="Disordered" evidence="2">
    <location>
        <begin position="2208"/>
        <end position="2228"/>
    </location>
</feature>
<feature type="compositionally biased region" description="Basic and acidic residues" evidence="2">
    <location>
        <begin position="326"/>
        <end position="341"/>
    </location>
</feature>
<feature type="compositionally biased region" description="Low complexity" evidence="2">
    <location>
        <begin position="2240"/>
        <end position="2253"/>
    </location>
</feature>
<protein>
    <submittedName>
        <fullName evidence="3">DBF4-type zinc finger-containing protein 2</fullName>
    </submittedName>
</protein>
<feature type="region of interest" description="Disordered" evidence="2">
    <location>
        <begin position="435"/>
        <end position="455"/>
    </location>
</feature>
<feature type="compositionally biased region" description="Acidic residues" evidence="2">
    <location>
        <begin position="342"/>
        <end position="351"/>
    </location>
</feature>
<feature type="region of interest" description="Disordered" evidence="2">
    <location>
        <begin position="2240"/>
        <end position="2297"/>
    </location>
</feature>
<feature type="compositionally biased region" description="Polar residues" evidence="2">
    <location>
        <begin position="187"/>
        <end position="200"/>
    </location>
</feature>
<reference evidence="3 4" key="1">
    <citation type="submission" date="2023-05" db="EMBL/GenBank/DDBJ databases">
        <title>B98-5 Cell Line De Novo Hybrid Assembly: An Optical Mapping Approach.</title>
        <authorList>
            <person name="Kananen K."/>
            <person name="Auerbach J.A."/>
            <person name="Kautto E."/>
            <person name="Blachly J.S."/>
        </authorList>
    </citation>
    <scope>NUCLEOTIDE SEQUENCE [LARGE SCALE GENOMIC DNA]</scope>
    <source>
        <strain evidence="3">B95-8</strain>
        <tissue evidence="3">Cell line</tissue>
    </source>
</reference>
<organism evidence="3 4">
    <name type="scientific">Saguinus oedipus</name>
    <name type="common">Cotton-top tamarin</name>
    <name type="synonym">Oedipomidas oedipus</name>
    <dbReference type="NCBI Taxonomy" id="9490"/>
    <lineage>
        <taxon>Eukaryota</taxon>
        <taxon>Metazoa</taxon>
        <taxon>Chordata</taxon>
        <taxon>Craniata</taxon>
        <taxon>Vertebrata</taxon>
        <taxon>Euteleostomi</taxon>
        <taxon>Mammalia</taxon>
        <taxon>Eutheria</taxon>
        <taxon>Euarchontoglires</taxon>
        <taxon>Primates</taxon>
        <taxon>Haplorrhini</taxon>
        <taxon>Platyrrhini</taxon>
        <taxon>Cebidae</taxon>
        <taxon>Callitrichinae</taxon>
        <taxon>Saguinus</taxon>
    </lineage>
</organism>
<comment type="caution">
    <text evidence="3">The sequence shown here is derived from an EMBL/GenBank/DDBJ whole genome shotgun (WGS) entry which is preliminary data.</text>
</comment>
<name>A0ABQ9VH70_SAGOE</name>
<evidence type="ECO:0000256" key="1">
    <source>
        <dbReference type="SAM" id="Coils"/>
    </source>
</evidence>
<evidence type="ECO:0000313" key="3">
    <source>
        <dbReference type="EMBL" id="KAK2108582.1"/>
    </source>
</evidence>
<dbReference type="PANTHER" id="PTHR21639:SF5">
    <property type="entry name" value="DBF4-TYPE ZINC FINGER-CONTAINING PROTEIN 2"/>
    <property type="match status" value="1"/>
</dbReference>
<dbReference type="Proteomes" id="UP001266305">
    <property type="component" value="Unassembled WGS sequence"/>
</dbReference>
<feature type="compositionally biased region" description="Polar residues" evidence="2">
    <location>
        <begin position="141"/>
        <end position="155"/>
    </location>
</feature>
<dbReference type="PANTHER" id="PTHR21639">
    <property type="entry name" value="DBF4-TYPE ZINC FINGER-CONTAINING PROTEIN 2"/>
    <property type="match status" value="1"/>
</dbReference>
<keyword evidence="4" id="KW-1185">Reference proteome</keyword>
<keyword evidence="1" id="KW-0175">Coiled coil</keyword>